<gene>
    <name evidence="1" type="ORF">MRB53_002074</name>
</gene>
<comment type="caution">
    <text evidence="1">The sequence shown here is derived from an EMBL/GenBank/DDBJ whole genome shotgun (WGS) entry which is preliminary data.</text>
</comment>
<dbReference type="EMBL" id="CM056809">
    <property type="protein sequence ID" value="KAJ8649051.1"/>
    <property type="molecule type" value="Genomic_DNA"/>
</dbReference>
<evidence type="ECO:0000313" key="2">
    <source>
        <dbReference type="Proteomes" id="UP001234297"/>
    </source>
</evidence>
<sequence length="232" mass="25289">MKKATHRPTKRGSTSATSLSRPPVPSPNESLSSSPPHPSNALKPNTKILKSLLDRPIVVERRVLVDQIKNYNLREVAGRVGWEGLLSWGIDAFPSIDRNMYASVSSTEVTANACSFTISFVDRDGVITPERIGSIIDDPPIAQEPASHPPPPLRASSSRHIPSPHPSTSNSTLDHLGAIETNVSYIKREQKKIKKTINKLFQYLSTISKSCRRDDVAALPSSSPSPPPLDSD</sequence>
<accession>A0ACC2MTP8</accession>
<evidence type="ECO:0000313" key="1">
    <source>
        <dbReference type="EMBL" id="KAJ8649051.1"/>
    </source>
</evidence>
<keyword evidence="2" id="KW-1185">Reference proteome</keyword>
<protein>
    <submittedName>
        <fullName evidence="1">Uncharacterized protein</fullName>
    </submittedName>
</protein>
<proteinExistence type="predicted"/>
<reference evidence="1 2" key="1">
    <citation type="journal article" date="2022" name="Hortic Res">
        <title>A haplotype resolved chromosomal level avocado genome allows analysis of novel avocado genes.</title>
        <authorList>
            <person name="Nath O."/>
            <person name="Fletcher S.J."/>
            <person name="Hayward A."/>
            <person name="Shaw L.M."/>
            <person name="Masouleh A.K."/>
            <person name="Furtado A."/>
            <person name="Henry R.J."/>
            <person name="Mitter N."/>
        </authorList>
    </citation>
    <scope>NUCLEOTIDE SEQUENCE [LARGE SCALE GENOMIC DNA]</scope>
    <source>
        <strain evidence="2">cv. Hass</strain>
    </source>
</reference>
<organism evidence="1 2">
    <name type="scientific">Persea americana</name>
    <name type="common">Avocado</name>
    <dbReference type="NCBI Taxonomy" id="3435"/>
    <lineage>
        <taxon>Eukaryota</taxon>
        <taxon>Viridiplantae</taxon>
        <taxon>Streptophyta</taxon>
        <taxon>Embryophyta</taxon>
        <taxon>Tracheophyta</taxon>
        <taxon>Spermatophyta</taxon>
        <taxon>Magnoliopsida</taxon>
        <taxon>Magnoliidae</taxon>
        <taxon>Laurales</taxon>
        <taxon>Lauraceae</taxon>
        <taxon>Persea</taxon>
    </lineage>
</organism>
<dbReference type="Proteomes" id="UP001234297">
    <property type="component" value="Chromosome 1"/>
</dbReference>
<name>A0ACC2MTP8_PERAE</name>